<gene>
    <name evidence="2" type="primary">AVEN_221491_1</name>
    <name evidence="2" type="ORF">TNCT_633201</name>
</gene>
<dbReference type="OrthoDB" id="6611281at2759"/>
<organism evidence="2 3">
    <name type="scientific">Trichonephila clavata</name>
    <name type="common">Joro spider</name>
    <name type="synonym">Nephila clavata</name>
    <dbReference type="NCBI Taxonomy" id="2740835"/>
    <lineage>
        <taxon>Eukaryota</taxon>
        <taxon>Metazoa</taxon>
        <taxon>Ecdysozoa</taxon>
        <taxon>Arthropoda</taxon>
        <taxon>Chelicerata</taxon>
        <taxon>Arachnida</taxon>
        <taxon>Araneae</taxon>
        <taxon>Araneomorphae</taxon>
        <taxon>Entelegynae</taxon>
        <taxon>Araneoidea</taxon>
        <taxon>Nephilidae</taxon>
        <taxon>Trichonephila</taxon>
    </lineage>
</organism>
<evidence type="ECO:0000259" key="1">
    <source>
        <dbReference type="Pfam" id="PF16087"/>
    </source>
</evidence>
<reference evidence="2" key="1">
    <citation type="submission" date="2020-07" db="EMBL/GenBank/DDBJ databases">
        <title>Multicomponent nature underlies the extraordinary mechanical properties of spider dragline silk.</title>
        <authorList>
            <person name="Kono N."/>
            <person name="Nakamura H."/>
            <person name="Mori M."/>
            <person name="Yoshida Y."/>
            <person name="Ohtoshi R."/>
            <person name="Malay A.D."/>
            <person name="Moran D.A.P."/>
            <person name="Tomita M."/>
            <person name="Numata K."/>
            <person name="Arakawa K."/>
        </authorList>
    </citation>
    <scope>NUCLEOTIDE SEQUENCE</scope>
</reference>
<protein>
    <submittedName>
        <fullName evidence="2">DUF4817 domain-containing protein</fullName>
    </submittedName>
</protein>
<comment type="caution">
    <text evidence="2">The sequence shown here is derived from an EMBL/GenBank/DDBJ whole genome shotgun (WGS) entry which is preliminary data.</text>
</comment>
<dbReference type="Pfam" id="PF16087">
    <property type="entry name" value="DUF4817"/>
    <property type="match status" value="1"/>
</dbReference>
<evidence type="ECO:0000313" key="2">
    <source>
        <dbReference type="EMBL" id="GFQ78983.1"/>
    </source>
</evidence>
<dbReference type="EMBL" id="BMAO01012094">
    <property type="protein sequence ID" value="GFQ78983.1"/>
    <property type="molecule type" value="Genomic_DNA"/>
</dbReference>
<evidence type="ECO:0000313" key="3">
    <source>
        <dbReference type="Proteomes" id="UP000887116"/>
    </source>
</evidence>
<sequence length="79" mass="9413">MMNSPLEALLNKMSSMLEKAYCVFEYPETSSVTVVQRHFRTKFRKEPRHRDNIRRWVKQFQDTGCFCKNQSPGRKNDAL</sequence>
<name>A0A8X6FFS9_TRICU</name>
<accession>A0A8X6FFS9</accession>
<keyword evidence="3" id="KW-1185">Reference proteome</keyword>
<dbReference type="InterPro" id="IPR032135">
    <property type="entry name" value="DUF4817"/>
</dbReference>
<proteinExistence type="predicted"/>
<feature type="domain" description="DUF4817" evidence="1">
    <location>
        <begin position="18"/>
        <end position="64"/>
    </location>
</feature>
<dbReference type="AlphaFoldDB" id="A0A8X6FFS9"/>
<dbReference type="Proteomes" id="UP000887116">
    <property type="component" value="Unassembled WGS sequence"/>
</dbReference>